<dbReference type="EMBL" id="OV725081">
    <property type="protein sequence ID" value="CAH1400892.1"/>
    <property type="molecule type" value="Genomic_DNA"/>
</dbReference>
<organism evidence="2 3">
    <name type="scientific">Nezara viridula</name>
    <name type="common">Southern green stink bug</name>
    <name type="synonym">Cimex viridulus</name>
    <dbReference type="NCBI Taxonomy" id="85310"/>
    <lineage>
        <taxon>Eukaryota</taxon>
        <taxon>Metazoa</taxon>
        <taxon>Ecdysozoa</taxon>
        <taxon>Arthropoda</taxon>
        <taxon>Hexapoda</taxon>
        <taxon>Insecta</taxon>
        <taxon>Pterygota</taxon>
        <taxon>Neoptera</taxon>
        <taxon>Paraneoptera</taxon>
        <taxon>Hemiptera</taxon>
        <taxon>Heteroptera</taxon>
        <taxon>Panheteroptera</taxon>
        <taxon>Pentatomomorpha</taxon>
        <taxon>Pentatomoidea</taxon>
        <taxon>Pentatomidae</taxon>
        <taxon>Pentatominae</taxon>
        <taxon>Nezara</taxon>
    </lineage>
</organism>
<feature type="region of interest" description="Disordered" evidence="1">
    <location>
        <begin position="32"/>
        <end position="81"/>
    </location>
</feature>
<protein>
    <submittedName>
        <fullName evidence="2">Uncharacterized protein</fullName>
    </submittedName>
</protein>
<feature type="compositionally biased region" description="Polar residues" evidence="1">
    <location>
        <begin position="72"/>
        <end position="81"/>
    </location>
</feature>
<name>A0A9P0HFL9_NEZVI</name>
<evidence type="ECO:0000313" key="3">
    <source>
        <dbReference type="Proteomes" id="UP001152798"/>
    </source>
</evidence>
<sequence length="81" mass="9370">MEVRDPRRYKGRTEIKEAMKDIRKRLMAHRPHLSCTMRLPTPYQSSMGPGLHSSIPTPMSFRHNQPGADNLKTINQLKVDN</sequence>
<evidence type="ECO:0000256" key="1">
    <source>
        <dbReference type="SAM" id="MobiDB-lite"/>
    </source>
</evidence>
<dbReference type="AlphaFoldDB" id="A0A9P0HFL9"/>
<accession>A0A9P0HFL9</accession>
<dbReference type="Proteomes" id="UP001152798">
    <property type="component" value="Chromosome 5"/>
</dbReference>
<keyword evidence="3" id="KW-1185">Reference proteome</keyword>
<gene>
    <name evidence="2" type="ORF">NEZAVI_LOCUS10033</name>
</gene>
<reference evidence="2" key="1">
    <citation type="submission" date="2022-01" db="EMBL/GenBank/DDBJ databases">
        <authorList>
            <person name="King R."/>
        </authorList>
    </citation>
    <scope>NUCLEOTIDE SEQUENCE</scope>
</reference>
<evidence type="ECO:0000313" key="2">
    <source>
        <dbReference type="EMBL" id="CAH1400892.1"/>
    </source>
</evidence>
<proteinExistence type="predicted"/>